<feature type="signal peptide" evidence="1">
    <location>
        <begin position="1"/>
        <end position="23"/>
    </location>
</feature>
<organism evidence="2 3">
    <name type="scientific">Achromobacter dolens</name>
    <dbReference type="NCBI Taxonomy" id="1287738"/>
    <lineage>
        <taxon>Bacteria</taxon>
        <taxon>Pseudomonadati</taxon>
        <taxon>Pseudomonadota</taxon>
        <taxon>Betaproteobacteria</taxon>
        <taxon>Burkholderiales</taxon>
        <taxon>Alcaligenaceae</taxon>
        <taxon>Achromobacter</taxon>
    </lineage>
</organism>
<protein>
    <recommendedName>
        <fullName evidence="4">DUF3053 domain-containing protein</fullName>
    </recommendedName>
</protein>
<dbReference type="GeneID" id="94358952"/>
<proteinExistence type="predicted"/>
<dbReference type="AlphaFoldDB" id="A0A6S7ET46"/>
<evidence type="ECO:0000313" key="2">
    <source>
        <dbReference type="EMBL" id="CAB3918693.1"/>
    </source>
</evidence>
<dbReference type="Proteomes" id="UP000494272">
    <property type="component" value="Unassembled WGS sequence"/>
</dbReference>
<dbReference type="InterPro" id="IPR021413">
    <property type="entry name" value="DUF3053"/>
</dbReference>
<keyword evidence="3" id="KW-1185">Reference proteome</keyword>
<dbReference type="RefSeq" id="WP_054501329.1">
    <property type="nucleotide sequence ID" value="NZ_CADIKN010000001.1"/>
</dbReference>
<evidence type="ECO:0000256" key="1">
    <source>
        <dbReference type="SAM" id="SignalP"/>
    </source>
</evidence>
<feature type="chain" id="PRO_5028920851" description="DUF3053 domain-containing protein" evidence="1">
    <location>
        <begin position="24"/>
        <end position="243"/>
    </location>
</feature>
<accession>A0A6S7ET46</accession>
<reference evidence="2 3" key="1">
    <citation type="submission" date="2020-04" db="EMBL/GenBank/DDBJ databases">
        <authorList>
            <person name="De Canck E."/>
        </authorList>
    </citation>
    <scope>NUCLEOTIDE SEQUENCE [LARGE SCALE GENOMIC DNA]</scope>
    <source>
        <strain evidence="2 3">LMG 26841</strain>
    </source>
</reference>
<dbReference type="Pfam" id="PF11254">
    <property type="entry name" value="DUF3053"/>
    <property type="match status" value="1"/>
</dbReference>
<sequence>MAMLRICLATLAAAMALALTACGNREPQERAAFIGLLQQRIAAGALAPIGALSEAESDAIGRYRDAYAVITDFQDALAKTATSLGPVLAAERIQSVDDIVRRRQALSDARVTLADSARGLQAARARADTARGGMELAPDLASVYDGVYDEAVTAPAAELLDAAGRMDTVAREALGVADFVATHAGDITLADGQAKVATPSLQQELNRRLQGLNAQSGALEQARAVVARQAPGHRPLDRPPAGP</sequence>
<evidence type="ECO:0000313" key="3">
    <source>
        <dbReference type="Proteomes" id="UP000494272"/>
    </source>
</evidence>
<dbReference type="EMBL" id="CADIKW010000018">
    <property type="protein sequence ID" value="CAB3918693.1"/>
    <property type="molecule type" value="Genomic_DNA"/>
</dbReference>
<evidence type="ECO:0008006" key="4">
    <source>
        <dbReference type="Google" id="ProtNLM"/>
    </source>
</evidence>
<keyword evidence="1" id="KW-0732">Signal</keyword>
<gene>
    <name evidence="2" type="ORF">LMG26841_05409</name>
</gene>
<name>A0A6S7ET46_9BURK</name>
<dbReference type="PROSITE" id="PS51257">
    <property type="entry name" value="PROKAR_LIPOPROTEIN"/>
    <property type="match status" value="1"/>
</dbReference>